<name>A0A0A9CM58_ARUDO</name>
<protein>
    <submittedName>
        <fullName evidence="2">Uncharacterized protein</fullName>
    </submittedName>
</protein>
<proteinExistence type="predicted"/>
<reference evidence="2" key="2">
    <citation type="journal article" date="2015" name="Data Brief">
        <title>Shoot transcriptome of the giant reed, Arundo donax.</title>
        <authorList>
            <person name="Barrero R.A."/>
            <person name="Guerrero F.D."/>
            <person name="Moolhuijzen P."/>
            <person name="Goolsby J.A."/>
            <person name="Tidwell J."/>
            <person name="Bellgard S.E."/>
            <person name="Bellgard M.I."/>
        </authorList>
    </citation>
    <scope>NUCLEOTIDE SEQUENCE</scope>
    <source>
        <tissue evidence="2">Shoot tissue taken approximately 20 cm above the soil surface</tissue>
    </source>
</reference>
<organism evidence="2">
    <name type="scientific">Arundo donax</name>
    <name type="common">Giant reed</name>
    <name type="synonym">Donax arundinaceus</name>
    <dbReference type="NCBI Taxonomy" id="35708"/>
    <lineage>
        <taxon>Eukaryota</taxon>
        <taxon>Viridiplantae</taxon>
        <taxon>Streptophyta</taxon>
        <taxon>Embryophyta</taxon>
        <taxon>Tracheophyta</taxon>
        <taxon>Spermatophyta</taxon>
        <taxon>Magnoliopsida</taxon>
        <taxon>Liliopsida</taxon>
        <taxon>Poales</taxon>
        <taxon>Poaceae</taxon>
        <taxon>PACMAD clade</taxon>
        <taxon>Arundinoideae</taxon>
        <taxon>Arundineae</taxon>
        <taxon>Arundo</taxon>
    </lineage>
</organism>
<sequence>MKAPSVASFLHVSDAAMQDLIPSHRRGSSVTYPRSHPEYPSSR</sequence>
<evidence type="ECO:0000313" key="2">
    <source>
        <dbReference type="EMBL" id="JAD76641.1"/>
    </source>
</evidence>
<reference evidence="2" key="1">
    <citation type="submission" date="2014-09" db="EMBL/GenBank/DDBJ databases">
        <authorList>
            <person name="Magalhaes I.L.F."/>
            <person name="Oliveira U."/>
            <person name="Santos F.R."/>
            <person name="Vidigal T.H.D.A."/>
            <person name="Brescovit A.D."/>
            <person name="Santos A.J."/>
        </authorList>
    </citation>
    <scope>NUCLEOTIDE SEQUENCE</scope>
    <source>
        <tissue evidence="2">Shoot tissue taken approximately 20 cm above the soil surface</tissue>
    </source>
</reference>
<dbReference type="EMBL" id="GBRH01221254">
    <property type="protein sequence ID" value="JAD76641.1"/>
    <property type="molecule type" value="Transcribed_RNA"/>
</dbReference>
<dbReference type="AlphaFoldDB" id="A0A0A9CM58"/>
<evidence type="ECO:0000256" key="1">
    <source>
        <dbReference type="SAM" id="MobiDB-lite"/>
    </source>
</evidence>
<accession>A0A0A9CM58</accession>
<feature type="region of interest" description="Disordered" evidence="1">
    <location>
        <begin position="20"/>
        <end position="43"/>
    </location>
</feature>